<dbReference type="GO" id="GO:0016787">
    <property type="term" value="F:hydrolase activity"/>
    <property type="evidence" value="ECO:0007669"/>
    <property type="project" value="UniProtKB-KW"/>
</dbReference>
<dbReference type="EMBL" id="CP002546">
    <property type="protein sequence ID" value="ADY59470.1"/>
    <property type="molecule type" value="Genomic_DNA"/>
</dbReference>
<dbReference type="AlphaFoldDB" id="F0SGY5"/>
<protein>
    <submittedName>
        <fullName evidence="4">Alpha/beta hydrolase fold-3 domain protein</fullName>
    </submittedName>
</protein>
<accession>F0SGY5</accession>
<dbReference type="PANTHER" id="PTHR48081:SF33">
    <property type="entry name" value="KYNURENINE FORMAMIDASE"/>
    <property type="match status" value="1"/>
</dbReference>
<dbReference type="KEGG" id="pbs:Plabr_1860"/>
<evidence type="ECO:0000259" key="3">
    <source>
        <dbReference type="Pfam" id="PF20434"/>
    </source>
</evidence>
<keyword evidence="2" id="KW-0732">Signal</keyword>
<gene>
    <name evidence="4" type="ordered locus">Plabr_1860</name>
</gene>
<keyword evidence="5" id="KW-1185">Reference proteome</keyword>
<name>F0SGY5_RUBBR</name>
<dbReference type="InterPro" id="IPR049492">
    <property type="entry name" value="BD-FAE-like_dom"/>
</dbReference>
<evidence type="ECO:0000313" key="4">
    <source>
        <dbReference type="EMBL" id="ADY59470.1"/>
    </source>
</evidence>
<proteinExistence type="predicted"/>
<evidence type="ECO:0000313" key="5">
    <source>
        <dbReference type="Proteomes" id="UP000006860"/>
    </source>
</evidence>
<dbReference type="RefSeq" id="WP_013628197.1">
    <property type="nucleotide sequence ID" value="NC_015174.1"/>
</dbReference>
<dbReference type="Gene3D" id="3.40.50.1820">
    <property type="entry name" value="alpha/beta hydrolase"/>
    <property type="match status" value="1"/>
</dbReference>
<dbReference type="PANTHER" id="PTHR48081">
    <property type="entry name" value="AB HYDROLASE SUPERFAMILY PROTEIN C4A8.06C"/>
    <property type="match status" value="1"/>
</dbReference>
<feature type="domain" description="BD-FAE-like" evidence="3">
    <location>
        <begin position="57"/>
        <end position="234"/>
    </location>
</feature>
<evidence type="ECO:0000256" key="2">
    <source>
        <dbReference type="SAM" id="SignalP"/>
    </source>
</evidence>
<dbReference type="SUPFAM" id="SSF53474">
    <property type="entry name" value="alpha/beta-Hydrolases"/>
    <property type="match status" value="1"/>
</dbReference>
<dbReference type="HOGENOM" id="CLU_012494_4_1_0"/>
<dbReference type="eggNOG" id="COG0657">
    <property type="taxonomic scope" value="Bacteria"/>
</dbReference>
<dbReference type="InterPro" id="IPR029058">
    <property type="entry name" value="AB_hydrolase_fold"/>
</dbReference>
<organism evidence="4 5">
    <name type="scientific">Rubinisphaera brasiliensis (strain ATCC 49424 / DSM 5305 / JCM 21570 / IAM 15109 / NBRC 103401 / IFAM 1448)</name>
    <name type="common">Planctomyces brasiliensis</name>
    <dbReference type="NCBI Taxonomy" id="756272"/>
    <lineage>
        <taxon>Bacteria</taxon>
        <taxon>Pseudomonadati</taxon>
        <taxon>Planctomycetota</taxon>
        <taxon>Planctomycetia</taxon>
        <taxon>Planctomycetales</taxon>
        <taxon>Planctomycetaceae</taxon>
        <taxon>Rubinisphaera</taxon>
    </lineage>
</organism>
<dbReference type="Pfam" id="PF20434">
    <property type="entry name" value="BD-FAE"/>
    <property type="match status" value="1"/>
</dbReference>
<dbReference type="Proteomes" id="UP000006860">
    <property type="component" value="Chromosome"/>
</dbReference>
<dbReference type="STRING" id="756272.Plabr_1860"/>
<keyword evidence="1 4" id="KW-0378">Hydrolase</keyword>
<evidence type="ECO:0000256" key="1">
    <source>
        <dbReference type="ARBA" id="ARBA00022801"/>
    </source>
</evidence>
<dbReference type="InterPro" id="IPR050300">
    <property type="entry name" value="GDXG_lipolytic_enzyme"/>
</dbReference>
<reference evidence="5" key="1">
    <citation type="submission" date="2011-02" db="EMBL/GenBank/DDBJ databases">
        <title>The complete genome of Planctomyces brasiliensis DSM 5305.</title>
        <authorList>
            <person name="Lucas S."/>
            <person name="Copeland A."/>
            <person name="Lapidus A."/>
            <person name="Bruce D."/>
            <person name="Goodwin L."/>
            <person name="Pitluck S."/>
            <person name="Kyrpides N."/>
            <person name="Mavromatis K."/>
            <person name="Pagani I."/>
            <person name="Ivanova N."/>
            <person name="Ovchinnikova G."/>
            <person name="Lu M."/>
            <person name="Detter J.C."/>
            <person name="Han C."/>
            <person name="Land M."/>
            <person name="Hauser L."/>
            <person name="Markowitz V."/>
            <person name="Cheng J.-F."/>
            <person name="Hugenholtz P."/>
            <person name="Woyke T."/>
            <person name="Wu D."/>
            <person name="Tindall B."/>
            <person name="Pomrenke H.G."/>
            <person name="Brambilla E."/>
            <person name="Klenk H.-P."/>
            <person name="Eisen J.A."/>
        </authorList>
    </citation>
    <scope>NUCLEOTIDE SEQUENCE [LARGE SCALE GENOMIC DNA]</scope>
    <source>
        <strain evidence="5">ATCC 49424 / DSM 5305 / JCM 21570 / NBRC 103401 / IFAM 1448</strain>
    </source>
</reference>
<sequence length="302" mass="33764">MNRRRPNAFQRLATPLLSLLAVCLLHTPATSQAAERMRSKRNVSYVVASQHGVSHTLDIYAPATGEKLPVIFWIHGGAWKYGDKSMVDLKPRVFTEQGYVLVSINYRLHPHADFREQAEDVAAALKWTVDNISEYAGDPERIILLGHSAGAHLSALVGIDETYLQEVDLSLQDIDGVILLDGACYDVVQHIKDMPTVVKSFFQLIFTTNVKTQREASPLWQIEPGKKIPPFLILYVSQRKDSRIQSTRLAEALEQANVEVSLHGEDNEDHVSLSRNLGVPNRPSTQHVFDFLESLDLSGMGE</sequence>
<feature type="signal peptide" evidence="2">
    <location>
        <begin position="1"/>
        <end position="33"/>
    </location>
</feature>
<feature type="chain" id="PRO_5003256241" evidence="2">
    <location>
        <begin position="34"/>
        <end position="302"/>
    </location>
</feature>